<keyword evidence="9" id="KW-1185">Reference proteome</keyword>
<dbReference type="Proteomes" id="UP000294616">
    <property type="component" value="Unassembled WGS sequence"/>
</dbReference>
<dbReference type="EMBL" id="SMGO01000001">
    <property type="protein sequence ID" value="TCK85185.1"/>
    <property type="molecule type" value="Genomic_DNA"/>
</dbReference>
<evidence type="ECO:0000256" key="5">
    <source>
        <dbReference type="ARBA" id="ARBA00022692"/>
    </source>
</evidence>
<dbReference type="SUPFAM" id="SSF56954">
    <property type="entry name" value="Outer membrane efflux proteins (OEP)"/>
    <property type="match status" value="1"/>
</dbReference>
<gene>
    <name evidence="8" type="ORF">C8N28_0485</name>
</gene>
<accession>A0A4R1M0P3</accession>
<evidence type="ECO:0000256" key="4">
    <source>
        <dbReference type="ARBA" id="ARBA00022452"/>
    </source>
</evidence>
<proteinExistence type="inferred from homology"/>
<evidence type="ECO:0000256" key="2">
    <source>
        <dbReference type="ARBA" id="ARBA00007613"/>
    </source>
</evidence>
<evidence type="ECO:0000313" key="9">
    <source>
        <dbReference type="Proteomes" id="UP000294616"/>
    </source>
</evidence>
<dbReference type="Pfam" id="PF02321">
    <property type="entry name" value="OEP"/>
    <property type="match status" value="2"/>
</dbReference>
<keyword evidence="7" id="KW-0998">Cell outer membrane</keyword>
<comment type="caution">
    <text evidence="8">The sequence shown here is derived from an EMBL/GenBank/DDBJ whole genome shotgun (WGS) entry which is preliminary data.</text>
</comment>
<comment type="subcellular location">
    <subcellularLocation>
        <location evidence="1">Cell outer membrane</location>
    </subcellularLocation>
</comment>
<dbReference type="PANTHER" id="PTHR30026:SF20">
    <property type="entry name" value="OUTER MEMBRANE PROTEIN TOLC"/>
    <property type="match status" value="1"/>
</dbReference>
<dbReference type="InterPro" id="IPR003423">
    <property type="entry name" value="OMP_efflux"/>
</dbReference>
<dbReference type="Gene3D" id="1.20.1600.10">
    <property type="entry name" value="Outer membrane efflux proteins (OEP)"/>
    <property type="match status" value="1"/>
</dbReference>
<dbReference type="GO" id="GO:0009279">
    <property type="term" value="C:cell outer membrane"/>
    <property type="evidence" value="ECO:0007669"/>
    <property type="project" value="UniProtKB-SubCell"/>
</dbReference>
<evidence type="ECO:0000256" key="7">
    <source>
        <dbReference type="ARBA" id="ARBA00023237"/>
    </source>
</evidence>
<keyword evidence="3" id="KW-0813">Transport</keyword>
<dbReference type="RefSeq" id="WP_132221182.1">
    <property type="nucleotide sequence ID" value="NZ_SMGO01000001.1"/>
</dbReference>
<name>A0A4R1M0P3_9SPHI</name>
<evidence type="ECO:0000313" key="8">
    <source>
        <dbReference type="EMBL" id="TCK85185.1"/>
    </source>
</evidence>
<keyword evidence="5" id="KW-0812">Transmembrane</keyword>
<keyword evidence="4" id="KW-1134">Transmembrane beta strand</keyword>
<keyword evidence="6" id="KW-0472">Membrane</keyword>
<reference evidence="8 9" key="1">
    <citation type="submission" date="2019-03" db="EMBL/GenBank/DDBJ databases">
        <title>Genomic Encyclopedia of Archaeal and Bacterial Type Strains, Phase II (KMG-II): from individual species to whole genera.</title>
        <authorList>
            <person name="Goeker M."/>
        </authorList>
    </citation>
    <scope>NUCLEOTIDE SEQUENCE [LARGE SCALE GENOMIC DNA]</scope>
    <source>
        <strain evidence="8 9">DSM 22554</strain>
    </source>
</reference>
<dbReference type="GO" id="GO:0015562">
    <property type="term" value="F:efflux transmembrane transporter activity"/>
    <property type="evidence" value="ECO:0007669"/>
    <property type="project" value="InterPro"/>
</dbReference>
<dbReference type="AlphaFoldDB" id="A0A4R1M0P3"/>
<evidence type="ECO:0000256" key="3">
    <source>
        <dbReference type="ARBA" id="ARBA00022448"/>
    </source>
</evidence>
<evidence type="ECO:0000256" key="1">
    <source>
        <dbReference type="ARBA" id="ARBA00004442"/>
    </source>
</evidence>
<dbReference type="InterPro" id="IPR051906">
    <property type="entry name" value="TolC-like"/>
</dbReference>
<sequence length="456" mass="51787">MKTIKIANKPINSFLLKTTIQTLQRIGITIIILSFFTYAQAQERIITLDEAIQLGLENSKQLKLSQSRVDKAISQYNQIKDKALPTASTSFAYNHSEILNDQFQIGKEEPFDLPARSDVYIGTASVQQLIFQGNKLKFAKESTNLLTQVARLDIDKDKQDITYNIVNAYYNLYKVLQSEKVVEQNLQVIDRQIKQSQRFFEQGIVTKNDVLRFQLEKSNIQLTGLDLENNRKVVNYNLDILLGLPESTVLKINEIPDNQSIAMGLPSYIDNALSNREELKQISLQTQVADYNIKSIKADLLPTFGVGAQMYYINPSGKFIPPVNQFLAPVSIAATLSWNLGNLWTNKNKVAEARIQKEETQINEGILQDQIKTEVNQDYQNYLKSVERIKILQTSIAQAQENDRILESKYENTIASVTDRIDANNQLFQSQINLELAKADAMLAYYTLLKSTGTLK</sequence>
<dbReference type="PANTHER" id="PTHR30026">
    <property type="entry name" value="OUTER MEMBRANE PROTEIN TOLC"/>
    <property type="match status" value="1"/>
</dbReference>
<organism evidence="8 9">
    <name type="scientific">Albibacterium bauzanense</name>
    <dbReference type="NCBI Taxonomy" id="653929"/>
    <lineage>
        <taxon>Bacteria</taxon>
        <taxon>Pseudomonadati</taxon>
        <taxon>Bacteroidota</taxon>
        <taxon>Sphingobacteriia</taxon>
        <taxon>Sphingobacteriales</taxon>
        <taxon>Sphingobacteriaceae</taxon>
        <taxon>Albibacterium</taxon>
    </lineage>
</organism>
<dbReference type="GO" id="GO:1990281">
    <property type="term" value="C:efflux pump complex"/>
    <property type="evidence" value="ECO:0007669"/>
    <property type="project" value="TreeGrafter"/>
</dbReference>
<dbReference type="OrthoDB" id="916581at2"/>
<evidence type="ECO:0000256" key="6">
    <source>
        <dbReference type="ARBA" id="ARBA00023136"/>
    </source>
</evidence>
<comment type="similarity">
    <text evidence="2">Belongs to the outer membrane factor (OMF) (TC 1.B.17) family.</text>
</comment>
<protein>
    <submittedName>
        <fullName evidence="8">Outer membrane protein TolC</fullName>
    </submittedName>
</protein>
<dbReference type="GO" id="GO:0015288">
    <property type="term" value="F:porin activity"/>
    <property type="evidence" value="ECO:0007669"/>
    <property type="project" value="TreeGrafter"/>
</dbReference>